<gene>
    <name evidence="1" type="ORF">ACFOEV_14470</name>
</gene>
<name>A0ABV7LRE1_9GAMM</name>
<keyword evidence="2" id="KW-1185">Reference proteome</keyword>
<comment type="caution">
    <text evidence="1">The sequence shown here is derived from an EMBL/GenBank/DDBJ whole genome shotgun (WGS) entry which is preliminary data.</text>
</comment>
<dbReference type="RefSeq" id="WP_386775119.1">
    <property type="nucleotide sequence ID" value="NZ_JBHRUG010000027.1"/>
</dbReference>
<protein>
    <submittedName>
        <fullName evidence="1">Uncharacterized protein</fullName>
    </submittedName>
</protein>
<accession>A0ABV7LRE1</accession>
<sequence length="77" mass="9168">MREIGGGTRNPLIGKEMYLWQMNFFTKVQKAFAVLRLTVKDENQVITYKILFYKEKQEIIVEIMKQFSIAQQNLPLR</sequence>
<evidence type="ECO:0000313" key="2">
    <source>
        <dbReference type="Proteomes" id="UP001595579"/>
    </source>
</evidence>
<dbReference type="Proteomes" id="UP001595579">
    <property type="component" value="Unassembled WGS sequence"/>
</dbReference>
<dbReference type="EMBL" id="JBHRUG010000027">
    <property type="protein sequence ID" value="MFC3284801.1"/>
    <property type="molecule type" value="Genomic_DNA"/>
</dbReference>
<evidence type="ECO:0000313" key="1">
    <source>
        <dbReference type="EMBL" id="MFC3284801.1"/>
    </source>
</evidence>
<proteinExistence type="predicted"/>
<reference evidence="2" key="1">
    <citation type="journal article" date="2019" name="Int. J. Syst. Evol. Microbiol.">
        <title>The Global Catalogue of Microorganisms (GCM) 10K type strain sequencing project: providing services to taxonomists for standard genome sequencing and annotation.</title>
        <authorList>
            <consortium name="The Broad Institute Genomics Platform"/>
            <consortium name="The Broad Institute Genome Sequencing Center for Infectious Disease"/>
            <person name="Wu L."/>
            <person name="Ma J."/>
        </authorList>
    </citation>
    <scope>NUCLEOTIDE SEQUENCE [LARGE SCALE GENOMIC DNA]</scope>
    <source>
        <strain evidence="2">CECT 7698</strain>
    </source>
</reference>
<organism evidence="1 2">
    <name type="scientific">Litchfieldella rifensis</name>
    <dbReference type="NCBI Taxonomy" id="762643"/>
    <lineage>
        <taxon>Bacteria</taxon>
        <taxon>Pseudomonadati</taxon>
        <taxon>Pseudomonadota</taxon>
        <taxon>Gammaproteobacteria</taxon>
        <taxon>Oceanospirillales</taxon>
        <taxon>Halomonadaceae</taxon>
        <taxon>Litchfieldella</taxon>
    </lineage>
</organism>